<dbReference type="SMART" id="SM00448">
    <property type="entry name" value="REC"/>
    <property type="match status" value="1"/>
</dbReference>
<keyword evidence="7" id="KW-1185">Reference proteome</keyword>
<feature type="domain" description="Response regulatory" evidence="4">
    <location>
        <begin position="2"/>
        <end position="116"/>
    </location>
</feature>
<evidence type="ECO:0000259" key="5">
    <source>
        <dbReference type="PROSITE" id="PS51755"/>
    </source>
</evidence>
<feature type="DNA-binding region" description="OmpR/PhoB-type" evidence="3">
    <location>
        <begin position="124"/>
        <end position="218"/>
    </location>
</feature>
<dbReference type="PROSITE" id="PS51755">
    <property type="entry name" value="OMPR_PHOB"/>
    <property type="match status" value="1"/>
</dbReference>
<sequence>MKILLAEDDAQLSFGLIRLLRGEGFVVDHCVNGVDAHHLGLVGDYDCGVLDLGLPMMDGALVLEAWRGARREFPVLILTARDAWVEKAAAFKAGADDYLTKPFLSQELVARVRALGRRARGQSAQAVCCGDLSYRPTSGEFRLADQPLRLTAFESRILSKLFQFKGVVVEREKLFDAIYGEEDEAPENSLEVIMGRLRRKIGAAKIMTVRGQGYLLTDTAS</sequence>
<evidence type="ECO:0000313" key="6">
    <source>
        <dbReference type="EMBL" id="MDH7639327.1"/>
    </source>
</evidence>
<dbReference type="InterPro" id="IPR039420">
    <property type="entry name" value="WalR-like"/>
</dbReference>
<feature type="modified residue" description="4-aspartylphosphate" evidence="2">
    <location>
        <position position="51"/>
    </location>
</feature>
<protein>
    <submittedName>
        <fullName evidence="6">Response regulator</fullName>
    </submittedName>
</protein>
<dbReference type="SUPFAM" id="SSF52172">
    <property type="entry name" value="CheY-like"/>
    <property type="match status" value="1"/>
</dbReference>
<dbReference type="InterPro" id="IPR016032">
    <property type="entry name" value="Sig_transdc_resp-reg_C-effctor"/>
</dbReference>
<evidence type="ECO:0000256" key="3">
    <source>
        <dbReference type="PROSITE-ProRule" id="PRU01091"/>
    </source>
</evidence>
<organism evidence="6 7">
    <name type="scientific">Sphingomonas oryzagri</name>
    <dbReference type="NCBI Taxonomy" id="3042314"/>
    <lineage>
        <taxon>Bacteria</taxon>
        <taxon>Pseudomonadati</taxon>
        <taxon>Pseudomonadota</taxon>
        <taxon>Alphaproteobacteria</taxon>
        <taxon>Sphingomonadales</taxon>
        <taxon>Sphingomonadaceae</taxon>
        <taxon>Sphingomonas</taxon>
    </lineage>
</organism>
<reference evidence="6" key="1">
    <citation type="submission" date="2023-04" db="EMBL/GenBank/DDBJ databases">
        <title>Sphingomonas sp. MAHUQ-71 isolated from rice field.</title>
        <authorList>
            <person name="Huq M.A."/>
        </authorList>
    </citation>
    <scope>NUCLEOTIDE SEQUENCE</scope>
    <source>
        <strain evidence="6">MAHUQ-71</strain>
    </source>
</reference>
<dbReference type="SUPFAM" id="SSF46894">
    <property type="entry name" value="C-terminal effector domain of the bipartite response regulators"/>
    <property type="match status" value="1"/>
</dbReference>
<dbReference type="CDD" id="cd00383">
    <property type="entry name" value="trans_reg_C"/>
    <property type="match status" value="1"/>
</dbReference>
<dbReference type="InterPro" id="IPR001867">
    <property type="entry name" value="OmpR/PhoB-type_DNA-bd"/>
</dbReference>
<keyword evidence="2" id="KW-0597">Phosphoprotein</keyword>
<dbReference type="PANTHER" id="PTHR48111">
    <property type="entry name" value="REGULATOR OF RPOS"/>
    <property type="match status" value="1"/>
</dbReference>
<dbReference type="Proteomes" id="UP001160625">
    <property type="component" value="Unassembled WGS sequence"/>
</dbReference>
<dbReference type="Gene3D" id="3.40.50.2300">
    <property type="match status" value="1"/>
</dbReference>
<dbReference type="PROSITE" id="PS50110">
    <property type="entry name" value="RESPONSE_REGULATORY"/>
    <property type="match status" value="1"/>
</dbReference>
<evidence type="ECO:0000259" key="4">
    <source>
        <dbReference type="PROSITE" id="PS50110"/>
    </source>
</evidence>
<dbReference type="InterPro" id="IPR036388">
    <property type="entry name" value="WH-like_DNA-bd_sf"/>
</dbReference>
<feature type="domain" description="OmpR/PhoB-type" evidence="5">
    <location>
        <begin position="124"/>
        <end position="218"/>
    </location>
</feature>
<dbReference type="InterPro" id="IPR001789">
    <property type="entry name" value="Sig_transdc_resp-reg_receiver"/>
</dbReference>
<evidence type="ECO:0000256" key="2">
    <source>
        <dbReference type="PROSITE-ProRule" id="PRU00169"/>
    </source>
</evidence>
<dbReference type="Pfam" id="PF00072">
    <property type="entry name" value="Response_reg"/>
    <property type="match status" value="1"/>
</dbReference>
<dbReference type="SMART" id="SM00862">
    <property type="entry name" value="Trans_reg_C"/>
    <property type="match status" value="1"/>
</dbReference>
<evidence type="ECO:0000256" key="1">
    <source>
        <dbReference type="ARBA" id="ARBA00023125"/>
    </source>
</evidence>
<dbReference type="InterPro" id="IPR011006">
    <property type="entry name" value="CheY-like_superfamily"/>
</dbReference>
<dbReference type="EMBL" id="JARYGZ010000001">
    <property type="protein sequence ID" value="MDH7639327.1"/>
    <property type="molecule type" value="Genomic_DNA"/>
</dbReference>
<keyword evidence="1 3" id="KW-0238">DNA-binding</keyword>
<comment type="caution">
    <text evidence="6">The sequence shown here is derived from an EMBL/GenBank/DDBJ whole genome shotgun (WGS) entry which is preliminary data.</text>
</comment>
<dbReference type="Gene3D" id="6.10.250.690">
    <property type="match status" value="1"/>
</dbReference>
<dbReference type="PANTHER" id="PTHR48111:SF37">
    <property type="entry name" value="RESPONSE REGULATOR PROTEIN CARR"/>
    <property type="match status" value="1"/>
</dbReference>
<gene>
    <name evidence="6" type="ORF">QGN17_11355</name>
</gene>
<evidence type="ECO:0000313" key="7">
    <source>
        <dbReference type="Proteomes" id="UP001160625"/>
    </source>
</evidence>
<dbReference type="RefSeq" id="WP_281044602.1">
    <property type="nucleotide sequence ID" value="NZ_JARYGZ010000001.1"/>
</dbReference>
<proteinExistence type="predicted"/>
<dbReference type="Pfam" id="PF00486">
    <property type="entry name" value="Trans_reg_C"/>
    <property type="match status" value="1"/>
</dbReference>
<dbReference type="Gene3D" id="1.10.10.10">
    <property type="entry name" value="Winged helix-like DNA-binding domain superfamily/Winged helix DNA-binding domain"/>
    <property type="match status" value="1"/>
</dbReference>
<accession>A0ABT6N2C0</accession>
<name>A0ABT6N2C0_9SPHN</name>